<dbReference type="AlphaFoldDB" id="A0A0G0P3T5"/>
<dbReference type="Proteomes" id="UP000034774">
    <property type="component" value="Unassembled WGS sequence"/>
</dbReference>
<reference evidence="1 2" key="1">
    <citation type="journal article" date="2015" name="Nature">
        <title>rRNA introns, odd ribosomes, and small enigmatic genomes across a large radiation of phyla.</title>
        <authorList>
            <person name="Brown C.T."/>
            <person name="Hug L.A."/>
            <person name="Thomas B.C."/>
            <person name="Sharon I."/>
            <person name="Castelle C.J."/>
            <person name="Singh A."/>
            <person name="Wilkins M.J."/>
            <person name="Williams K.H."/>
            <person name="Banfield J.F."/>
        </authorList>
    </citation>
    <scope>NUCLEOTIDE SEQUENCE [LARGE SCALE GENOMIC DNA]</scope>
</reference>
<dbReference type="EMBL" id="LBVU01000001">
    <property type="protein sequence ID" value="KKQ92769.1"/>
    <property type="molecule type" value="Genomic_DNA"/>
</dbReference>
<proteinExistence type="predicted"/>
<evidence type="ECO:0000313" key="2">
    <source>
        <dbReference type="Proteomes" id="UP000034774"/>
    </source>
</evidence>
<sequence>MTTIKLISEDGKLGEEVKIWELKPRTLVSYYEYVKGVGGNRGPFIRDSFKTAYGKARNDGYVSNSGYTYEIRVSGEWKDVQVIVKHLEDALGAVDLNPGPKFLNLPDLKTFKDRVLWVLSWFKTGKK</sequence>
<gene>
    <name evidence="1" type="ORF">UT17_C0001G0148</name>
</gene>
<comment type="caution">
    <text evidence="1">The sequence shown here is derived from an EMBL/GenBank/DDBJ whole genome shotgun (WGS) entry which is preliminary data.</text>
</comment>
<name>A0A0G0P3T5_9BACT</name>
<protein>
    <submittedName>
        <fullName evidence="1">Uncharacterized protein</fullName>
    </submittedName>
</protein>
<accession>A0A0G0P3T5</accession>
<organism evidence="1 2">
    <name type="scientific">Candidatus Woesebacteria bacterium GW2011_GWB1_39_10</name>
    <dbReference type="NCBI Taxonomy" id="1618572"/>
    <lineage>
        <taxon>Bacteria</taxon>
        <taxon>Candidatus Woeseibacteriota</taxon>
    </lineage>
</organism>
<evidence type="ECO:0000313" key="1">
    <source>
        <dbReference type="EMBL" id="KKQ92769.1"/>
    </source>
</evidence>